<dbReference type="RefSeq" id="WP_199721492.1">
    <property type="nucleotide sequence ID" value="NZ_QWKP01000135.1"/>
</dbReference>
<reference evidence="3 4" key="1">
    <citation type="submission" date="2018-08" db="EMBL/GenBank/DDBJ databases">
        <title>Cellulomonas rhizosphaerae sp. nov., a novel actinomycete isolated from soil.</title>
        <authorList>
            <person name="Tian Y."/>
        </authorList>
    </citation>
    <scope>NUCLEOTIDE SEQUENCE [LARGE SCALE GENOMIC DNA]</scope>
    <source>
        <strain evidence="3 4">NEAU-TCZ24</strain>
    </source>
</reference>
<evidence type="ECO:0000259" key="2">
    <source>
        <dbReference type="PROSITE" id="PS50966"/>
    </source>
</evidence>
<dbReference type="PROSITE" id="PS50966">
    <property type="entry name" value="ZF_SWIM"/>
    <property type="match status" value="1"/>
</dbReference>
<dbReference type="GO" id="GO:0008270">
    <property type="term" value="F:zinc ion binding"/>
    <property type="evidence" value="ECO:0007669"/>
    <property type="project" value="UniProtKB-KW"/>
</dbReference>
<feature type="non-terminal residue" evidence="3">
    <location>
        <position position="579"/>
    </location>
</feature>
<evidence type="ECO:0000256" key="1">
    <source>
        <dbReference type="PROSITE-ProRule" id="PRU00325"/>
    </source>
</evidence>
<dbReference type="AlphaFoldDB" id="A0A413RPM7"/>
<dbReference type="InterPro" id="IPR007527">
    <property type="entry name" value="Znf_SWIM"/>
</dbReference>
<sequence length="579" mass="62203">MLVADPEIRAAVGDVAFERGRRYAERGDVLKTVWNARELVLIGQVQGSAPWPYTTVVELARHGSTLDVARSSCTCPVRVLCKHAAAVLLAPERAPEAGAAPPVPSWQSSLDRALDAGGSVRSRARGSALALLVELTTDRDDRVRLRARPVSRSAAGRWVKSGISWDVVNRRHHYGLDATHAAALASVYRAAHDDVPWASAPTTIWLDQGGPALWPALVGLVDAGVELTSDVPVTLSSEPAGVEVDLRTADEGTLEMAVHVRVGDLELDPERMLLIGRDAASGVCWWDDAVAVRRPGRALRGQDPQPAQLVLAPFVPAASDAATALLRDVGELLVPADETARFLRTYYPRLVAHAHVGSSDGSVTPPALPTPTLQLRLGAEPGHVVTATWAWEYREGDGVVTHRFGVHETTSEWRDIAAEAAIVADVQAVAGPLLDGSGSLADARFVAWQAVELVEQVVPSLRGVRGLEVVVDEAVPAYRQASGEAAVEIMTESKDRDWFDLTVRVVVNGVEVPVPALLRAFALGETRVLLPDGLWLQVDTPALARLRALVEESRALEDKHSDSVRVGRLQAGMWAELED</sequence>
<organism evidence="3 4">
    <name type="scientific">Cellulomonas rhizosphaerae</name>
    <dbReference type="NCBI Taxonomy" id="2293719"/>
    <lineage>
        <taxon>Bacteria</taxon>
        <taxon>Bacillati</taxon>
        <taxon>Actinomycetota</taxon>
        <taxon>Actinomycetes</taxon>
        <taxon>Micrococcales</taxon>
        <taxon>Cellulomonadaceae</taxon>
        <taxon>Cellulomonas</taxon>
    </lineage>
</organism>
<gene>
    <name evidence="3" type="ORF">D1825_04225</name>
</gene>
<protein>
    <recommendedName>
        <fullName evidence="2">SWIM-type domain-containing protein</fullName>
    </recommendedName>
</protein>
<keyword evidence="1" id="KW-0479">Metal-binding</keyword>
<keyword evidence="4" id="KW-1185">Reference proteome</keyword>
<dbReference type="Proteomes" id="UP000283374">
    <property type="component" value="Unassembled WGS sequence"/>
</dbReference>
<keyword evidence="1" id="KW-0862">Zinc</keyword>
<feature type="domain" description="SWIM-type" evidence="2">
    <location>
        <begin position="53"/>
        <end position="92"/>
    </location>
</feature>
<keyword evidence="1" id="KW-0863">Zinc-finger</keyword>
<dbReference type="EMBL" id="QWKP01000135">
    <property type="protein sequence ID" value="RHA43870.1"/>
    <property type="molecule type" value="Genomic_DNA"/>
</dbReference>
<name>A0A413RPM7_9CELL</name>
<accession>A0A413RPM7</accession>
<dbReference type="Pfam" id="PF04434">
    <property type="entry name" value="SWIM"/>
    <property type="match status" value="1"/>
</dbReference>
<comment type="caution">
    <text evidence="3">The sequence shown here is derived from an EMBL/GenBank/DDBJ whole genome shotgun (WGS) entry which is preliminary data.</text>
</comment>
<evidence type="ECO:0000313" key="3">
    <source>
        <dbReference type="EMBL" id="RHA43870.1"/>
    </source>
</evidence>
<proteinExistence type="predicted"/>
<evidence type="ECO:0000313" key="4">
    <source>
        <dbReference type="Proteomes" id="UP000283374"/>
    </source>
</evidence>